<evidence type="ECO:0000256" key="1">
    <source>
        <dbReference type="ARBA" id="ARBA00001966"/>
    </source>
</evidence>
<feature type="domain" description="Radical SAM core" evidence="7">
    <location>
        <begin position="1"/>
        <end position="215"/>
    </location>
</feature>
<dbReference type="SUPFAM" id="SSF102114">
    <property type="entry name" value="Radical SAM enzymes"/>
    <property type="match status" value="1"/>
</dbReference>
<comment type="cofactor">
    <cofactor evidence="1">
        <name>[4Fe-4S] cluster</name>
        <dbReference type="ChEBI" id="CHEBI:49883"/>
    </cofactor>
</comment>
<dbReference type="NCBIfam" id="TIGR04085">
    <property type="entry name" value="rSAM_more_4Fe4S"/>
    <property type="match status" value="1"/>
</dbReference>
<dbReference type="RefSeq" id="WP_012056334.1">
    <property type="nucleotide sequence ID" value="NZ_CP007389.1"/>
</dbReference>
<evidence type="ECO:0000313" key="8">
    <source>
        <dbReference type="EMBL" id="APT73176.1"/>
    </source>
</evidence>
<evidence type="ECO:0000256" key="4">
    <source>
        <dbReference type="ARBA" id="ARBA00022723"/>
    </source>
</evidence>
<dbReference type="EMBL" id="CP007389">
    <property type="protein sequence ID" value="APT73176.1"/>
    <property type="molecule type" value="Genomic_DNA"/>
</dbReference>
<keyword evidence="4" id="KW-0479">Metal-binding</keyword>
<evidence type="ECO:0000259" key="7">
    <source>
        <dbReference type="PROSITE" id="PS51918"/>
    </source>
</evidence>
<gene>
    <name evidence="8" type="ORF">BW47_00520</name>
</gene>
<dbReference type="SFLD" id="SFLDG01067">
    <property type="entry name" value="SPASM/twitch_domain_containing"/>
    <property type="match status" value="1"/>
</dbReference>
<keyword evidence="3" id="KW-0949">S-adenosyl-L-methionine</keyword>
<dbReference type="InterPro" id="IPR013785">
    <property type="entry name" value="Aldolase_TIM"/>
</dbReference>
<protein>
    <submittedName>
        <fullName evidence="8">Radical SAM protein</fullName>
    </submittedName>
</protein>
<keyword evidence="6" id="KW-0411">Iron-sulfur</keyword>
<dbReference type="Gene3D" id="3.20.20.70">
    <property type="entry name" value="Aldolase class I"/>
    <property type="match status" value="1"/>
</dbReference>
<dbReference type="Pfam" id="PF04055">
    <property type="entry name" value="Radical_SAM"/>
    <property type="match status" value="1"/>
</dbReference>
<dbReference type="CDD" id="cd01335">
    <property type="entry name" value="Radical_SAM"/>
    <property type="match status" value="1"/>
</dbReference>
<dbReference type="InterPro" id="IPR006638">
    <property type="entry name" value="Elp3/MiaA/NifB-like_rSAM"/>
</dbReference>
<dbReference type="SMART" id="SM00729">
    <property type="entry name" value="Elp3"/>
    <property type="match status" value="1"/>
</dbReference>
<evidence type="ECO:0000256" key="2">
    <source>
        <dbReference type="ARBA" id="ARBA00022485"/>
    </source>
</evidence>
<sequence>MRKPKIVEFELTTACNYSCKHCYCNAGKKSKIELTLEQVKHVLDELRNGEVELVDLVGGEPLLRQDIFDIIKYGVHVGLGVMLNTNASLASKDVVNKLKGIYPELKVGISFDGSFPEIHEFVRGKGTFEKTYNGFLNFLEAGFEVTILHVINKKNYLYFEDMIKFAKKHNVSLYVDRFVPVGRGKLYKDILIPTKKEVEYVRSLIDKYKDTVNFYVEENIFSGMCTAGRTHASVLVDGTVVPCGHFRYDKEYYMGNLNEKSFKEIWESFNPDVLLNSCKNCEFFENCFGGCRAFAKKLNLKHDPIFCRVMDNDKKG</sequence>
<dbReference type="Proteomes" id="UP000185490">
    <property type="component" value="Chromosome"/>
</dbReference>
<dbReference type="InterPro" id="IPR017200">
    <property type="entry name" value="PqqE-like"/>
</dbReference>
<dbReference type="InterPro" id="IPR050377">
    <property type="entry name" value="Radical_SAM_PqqE_MftC-like"/>
</dbReference>
<keyword evidence="9" id="KW-1185">Reference proteome</keyword>
<dbReference type="SFLD" id="SFLDG01386">
    <property type="entry name" value="main_SPASM_domain-containing"/>
    <property type="match status" value="1"/>
</dbReference>
<evidence type="ECO:0000313" key="9">
    <source>
        <dbReference type="Proteomes" id="UP000185490"/>
    </source>
</evidence>
<keyword evidence="2" id="KW-0004">4Fe-4S</keyword>
<accession>A0ABM6GCE7</accession>
<dbReference type="PANTHER" id="PTHR11228">
    <property type="entry name" value="RADICAL SAM DOMAIN PROTEIN"/>
    <property type="match status" value="1"/>
</dbReference>
<proteinExistence type="predicted"/>
<dbReference type="PIRSF" id="PIRSF037420">
    <property type="entry name" value="PQQ_syn_pqqE"/>
    <property type="match status" value="1"/>
</dbReference>
<evidence type="ECO:0000256" key="6">
    <source>
        <dbReference type="ARBA" id="ARBA00023014"/>
    </source>
</evidence>
<reference evidence="8 9" key="1">
    <citation type="submission" date="2014-02" db="EMBL/GenBank/DDBJ databases">
        <title>Diversity of Thermotogales isolates from hydrothermal vents.</title>
        <authorList>
            <person name="Haverkamp T.H.A."/>
            <person name="Lossouarn J."/>
            <person name="Geslin C."/>
            <person name="Nesbo C.L."/>
        </authorList>
    </citation>
    <scope>NUCLEOTIDE SEQUENCE [LARGE SCALE GENOMIC DNA]</scope>
    <source>
        <strain evidence="8 9">431</strain>
    </source>
</reference>
<dbReference type="InterPro" id="IPR023885">
    <property type="entry name" value="4Fe4S-binding_SPASM_dom"/>
</dbReference>
<dbReference type="PANTHER" id="PTHR11228:SF7">
    <property type="entry name" value="PQQA PEPTIDE CYCLASE"/>
    <property type="match status" value="1"/>
</dbReference>
<organism evidence="8 9">
    <name type="scientific">Thermosipho melanesiensis</name>
    <dbReference type="NCBI Taxonomy" id="46541"/>
    <lineage>
        <taxon>Bacteria</taxon>
        <taxon>Thermotogati</taxon>
        <taxon>Thermotogota</taxon>
        <taxon>Thermotogae</taxon>
        <taxon>Thermotogales</taxon>
        <taxon>Fervidobacteriaceae</taxon>
        <taxon>Thermosipho</taxon>
    </lineage>
</organism>
<keyword evidence="5" id="KW-0408">Iron</keyword>
<dbReference type="SFLD" id="SFLDS00029">
    <property type="entry name" value="Radical_SAM"/>
    <property type="match status" value="1"/>
</dbReference>
<evidence type="ECO:0000256" key="5">
    <source>
        <dbReference type="ARBA" id="ARBA00023004"/>
    </source>
</evidence>
<dbReference type="InterPro" id="IPR007197">
    <property type="entry name" value="rSAM"/>
</dbReference>
<evidence type="ECO:0000256" key="3">
    <source>
        <dbReference type="ARBA" id="ARBA00022691"/>
    </source>
</evidence>
<dbReference type="InterPro" id="IPR058240">
    <property type="entry name" value="rSAM_sf"/>
</dbReference>
<dbReference type="PROSITE" id="PS51918">
    <property type="entry name" value="RADICAL_SAM"/>
    <property type="match status" value="1"/>
</dbReference>
<dbReference type="Pfam" id="PF13186">
    <property type="entry name" value="SPASM"/>
    <property type="match status" value="1"/>
</dbReference>
<name>A0ABM6GCE7_9BACT</name>